<feature type="domain" description="Metallo-beta-lactamase" evidence="2">
    <location>
        <begin position="19"/>
        <end position="223"/>
    </location>
</feature>
<gene>
    <name evidence="4" type="ORF">MD535_18930</name>
</gene>
<dbReference type="RefSeq" id="WP_265676640.1">
    <property type="nucleotide sequence ID" value="NZ_JAKRRY010000030.1"/>
</dbReference>
<dbReference type="Pfam" id="PF07521">
    <property type="entry name" value="RMMBL"/>
    <property type="match status" value="1"/>
</dbReference>
<dbReference type="Pfam" id="PF10996">
    <property type="entry name" value="Beta-Casp"/>
    <property type="match status" value="1"/>
</dbReference>
<keyword evidence="5" id="KW-1185">Reference proteome</keyword>
<dbReference type="GO" id="GO:0016787">
    <property type="term" value="F:hydrolase activity"/>
    <property type="evidence" value="ECO:0007669"/>
    <property type="project" value="UniProtKB-KW"/>
</dbReference>
<evidence type="ECO:0000256" key="1">
    <source>
        <dbReference type="ARBA" id="ARBA00022801"/>
    </source>
</evidence>
<dbReference type="InterPro" id="IPR011108">
    <property type="entry name" value="RMMBL"/>
</dbReference>
<dbReference type="Gene3D" id="3.60.15.10">
    <property type="entry name" value="Ribonuclease Z/Hydroxyacylglutathione hydrolase-like"/>
    <property type="match status" value="1"/>
</dbReference>
<evidence type="ECO:0000313" key="5">
    <source>
        <dbReference type="Proteomes" id="UP001155587"/>
    </source>
</evidence>
<dbReference type="InterPro" id="IPR036866">
    <property type="entry name" value="RibonucZ/Hydroxyglut_hydro"/>
</dbReference>
<dbReference type="Gene3D" id="3.40.50.10890">
    <property type="match status" value="1"/>
</dbReference>
<reference evidence="4" key="1">
    <citation type="submission" date="2022-02" db="EMBL/GenBank/DDBJ databases">
        <title>Vibrio sp. nov, a new bacterium isolated from seawater.</title>
        <authorList>
            <person name="Yuan Y."/>
        </authorList>
    </citation>
    <scope>NUCLEOTIDE SEQUENCE</scope>
    <source>
        <strain evidence="4">ZSDZ65</strain>
    </source>
</reference>
<dbReference type="PANTHER" id="PTHR11203">
    <property type="entry name" value="CLEAVAGE AND POLYADENYLATION SPECIFICITY FACTOR FAMILY MEMBER"/>
    <property type="match status" value="1"/>
</dbReference>
<dbReference type="PANTHER" id="PTHR11203:SF37">
    <property type="entry name" value="INTEGRATOR COMPLEX SUBUNIT 11"/>
    <property type="match status" value="1"/>
</dbReference>
<keyword evidence="1" id="KW-0378">Hydrolase</keyword>
<feature type="domain" description="Beta-Casp" evidence="3">
    <location>
        <begin position="243"/>
        <end position="373"/>
    </location>
</feature>
<organism evidence="4 5">
    <name type="scientific">Vibrio qingdaonensis</name>
    <dbReference type="NCBI Taxonomy" id="2829491"/>
    <lineage>
        <taxon>Bacteria</taxon>
        <taxon>Pseudomonadati</taxon>
        <taxon>Pseudomonadota</taxon>
        <taxon>Gammaproteobacteria</taxon>
        <taxon>Vibrionales</taxon>
        <taxon>Vibrionaceae</taxon>
        <taxon>Vibrio</taxon>
    </lineage>
</organism>
<accession>A0A9X3HY97</accession>
<dbReference type="SMART" id="SM01027">
    <property type="entry name" value="Beta-Casp"/>
    <property type="match status" value="1"/>
</dbReference>
<dbReference type="InterPro" id="IPR022712">
    <property type="entry name" value="Beta_Casp"/>
</dbReference>
<dbReference type="Proteomes" id="UP001155587">
    <property type="component" value="Unassembled WGS sequence"/>
</dbReference>
<dbReference type="CDD" id="cd16295">
    <property type="entry name" value="TTHA0252-CPSF-like_MBL-fold"/>
    <property type="match status" value="1"/>
</dbReference>
<evidence type="ECO:0000259" key="2">
    <source>
        <dbReference type="SMART" id="SM00849"/>
    </source>
</evidence>
<dbReference type="InterPro" id="IPR001279">
    <property type="entry name" value="Metallo-B-lactamas"/>
</dbReference>
<sequence>MQLTNQVYVRHHGGKHAVTGSCHELVINGGAILIDCGLFQGAESQQQDLKVSFRCQQIRALVLTHAHIDHIGRLPWLLAAGFKGPIYCTHATAYLVPLMLDDGLRLQLGLNRQQRARILERIQKQLCPVDYAQWIPIKNPKQRYFTYVRFNPAGHILGSAYVECKLPKGEVAVFSGDLGPSDTPLLPDPVPPKRADYLFLESTYGSKHHESIKDRGERLSAIMNRSLTNGGAIIVPAFSVGRTQELLFDIESLLHQQTLESRLPIIIDSPMAAKVTQAYRHYRKLWAQEARQKHQQGRHPLNFAQCIIIDSHQEHKRVVNRLVSTGEPAIVVSASGMCQGGRVMNYLKALLPDKRTDVLFCGYQANGTLGRNIQQRENVVWIDEEPVEVAANIHSISGYSAHADQSDLTKFIAGCGQHLKQLHLIHGEQHSKESFAAYLKTKYPDLEIVV</sequence>
<dbReference type="Pfam" id="PF00753">
    <property type="entry name" value="Lactamase_B"/>
    <property type="match status" value="1"/>
</dbReference>
<dbReference type="SMART" id="SM00849">
    <property type="entry name" value="Lactamase_B"/>
    <property type="match status" value="1"/>
</dbReference>
<name>A0A9X3HY97_9VIBR</name>
<protein>
    <submittedName>
        <fullName evidence="4">MBL fold metallo-hydrolase</fullName>
    </submittedName>
</protein>
<dbReference type="InterPro" id="IPR050698">
    <property type="entry name" value="MBL"/>
</dbReference>
<evidence type="ECO:0000313" key="4">
    <source>
        <dbReference type="EMBL" id="MCW8348068.1"/>
    </source>
</evidence>
<evidence type="ECO:0000259" key="3">
    <source>
        <dbReference type="SMART" id="SM01027"/>
    </source>
</evidence>
<dbReference type="AlphaFoldDB" id="A0A9X3HY97"/>
<dbReference type="EMBL" id="JAKRRY010000030">
    <property type="protein sequence ID" value="MCW8348068.1"/>
    <property type="molecule type" value="Genomic_DNA"/>
</dbReference>
<comment type="caution">
    <text evidence="4">The sequence shown here is derived from an EMBL/GenBank/DDBJ whole genome shotgun (WGS) entry which is preliminary data.</text>
</comment>
<dbReference type="SUPFAM" id="SSF56281">
    <property type="entry name" value="Metallo-hydrolase/oxidoreductase"/>
    <property type="match status" value="1"/>
</dbReference>
<proteinExistence type="predicted"/>
<dbReference type="GO" id="GO:0004521">
    <property type="term" value="F:RNA endonuclease activity"/>
    <property type="evidence" value="ECO:0007669"/>
    <property type="project" value="TreeGrafter"/>
</dbReference>